<sequence>MKGEKRPFLVVASDLVPALEVKWGVKLSVKKVLLGSDLENCRYIHPIDKRECPVVIGGDYITTESGTRLVHTAPGHGQEDYGPAWKRSKKVPYVTGIKYGLPTLSPVGDDGKFTEEAGQFSGLDVLGDGNTAVVNHLDGQLSILMEESYRKATEQWFASVEGFRQAAMDAIGHVKWIPPQAENRISAMTSSRSDWCISRQRTWGVPISVFYHKQTKEPLMNEETINHIKCIIAQRGSDAWWYIKVEDLLPERYRDKASDYEKGTDTMDVWFDSGSSWAAVLGKRAGLNFPADLYLEGTDQHRGWFQSSFLTSIATKGRAPYNSVLTHGFVLDERGLKMSKSLGNVVDPYTVIEGGKNQKEAPGYGADVLRLWVSSVDYTGDVMIGPQILRQMSDIYRKLRGTLRYLLGNLHDWKAEDAVSYHELPMIDRHALYQLENVVKNIKESYDNYQFFKIFQIIQRFITVDLSNFYFDVAKDRLYVGRSFQTVLAEHLLSLVRVIAPILPHLAEDAWQNLPFPYTSEDGSVAKFVFDSRWPAANENWLALLPEEVNFWAEILELRTEVNKVLEVARGGKLIGSSLEAKVLLHTSDVNLASLLCQMSTATNDADNLHRIFITSQAEVIPSLGDELTADVPYSGECEINVKKVWIGVSKAEGSKCERCWNYSPKVGSFPEHPTLCSRCYPVVAIQSPHAVAAVS</sequence>
<dbReference type="Gene3D" id="3.40.50.620">
    <property type="entry name" value="HUPs"/>
    <property type="match status" value="1"/>
</dbReference>
<dbReference type="Gramene" id="KCW61138">
    <property type="protein sequence ID" value="KCW61138"/>
    <property type="gene ID" value="EUGRSUZ_H03911"/>
</dbReference>
<evidence type="ECO:0000259" key="9">
    <source>
        <dbReference type="Pfam" id="PF06827"/>
    </source>
</evidence>
<dbReference type="GO" id="GO:0006428">
    <property type="term" value="P:isoleucyl-tRNA aminoacylation"/>
    <property type="evidence" value="ECO:0000318"/>
    <property type="project" value="GO_Central"/>
</dbReference>
<dbReference type="InterPro" id="IPR013155">
    <property type="entry name" value="M/V/L/I-tRNA-synth_anticd-bd"/>
</dbReference>
<dbReference type="SUPFAM" id="SSF50677">
    <property type="entry name" value="ValRS/IleRS/LeuRS editing domain"/>
    <property type="match status" value="1"/>
</dbReference>
<dbReference type="Gene3D" id="1.10.10.830">
    <property type="entry name" value="Ile-tRNA synthetase CP2 domain-like"/>
    <property type="match status" value="1"/>
</dbReference>
<dbReference type="AlphaFoldDB" id="A0A059B4T3"/>
<dbReference type="OMA" id="KGKYTIW"/>
<evidence type="ECO:0000259" key="10">
    <source>
        <dbReference type="Pfam" id="PF08264"/>
    </source>
</evidence>
<dbReference type="SUPFAM" id="SSF52374">
    <property type="entry name" value="Nucleotidylyl transferase"/>
    <property type="match status" value="1"/>
</dbReference>
<dbReference type="InterPro" id="IPR050081">
    <property type="entry name" value="Ile-tRNA_ligase"/>
</dbReference>
<name>A0A059B4T3_EUCGR</name>
<dbReference type="InterPro" id="IPR002300">
    <property type="entry name" value="aa-tRNA-synth_Ia"/>
</dbReference>
<keyword evidence="3" id="KW-0547">Nucleotide-binding</keyword>
<dbReference type="InParanoid" id="A0A059B4T3"/>
<dbReference type="FunFam" id="1.10.10.830:FF:000003">
    <property type="entry name" value="Isoleucine--tRNA ligase, chloroplastic/mitochondrial"/>
    <property type="match status" value="1"/>
</dbReference>
<proteinExistence type="predicted"/>
<dbReference type="FunFam" id="1.10.730.20:FF:000001">
    <property type="entry name" value="Isoleucine--tRNA ligase"/>
    <property type="match status" value="1"/>
</dbReference>
<dbReference type="InterPro" id="IPR010663">
    <property type="entry name" value="Znf_FPG/IleRS"/>
</dbReference>
<dbReference type="CDD" id="cd07960">
    <property type="entry name" value="Anticodon_Ia_Ile_BEm"/>
    <property type="match status" value="1"/>
</dbReference>
<organism evidence="11">
    <name type="scientific">Eucalyptus grandis</name>
    <name type="common">Flooded gum</name>
    <dbReference type="NCBI Taxonomy" id="71139"/>
    <lineage>
        <taxon>Eukaryota</taxon>
        <taxon>Viridiplantae</taxon>
        <taxon>Streptophyta</taxon>
        <taxon>Embryophyta</taxon>
        <taxon>Tracheophyta</taxon>
        <taxon>Spermatophyta</taxon>
        <taxon>Magnoliopsida</taxon>
        <taxon>eudicotyledons</taxon>
        <taxon>Gunneridae</taxon>
        <taxon>Pentapetalae</taxon>
        <taxon>rosids</taxon>
        <taxon>malvids</taxon>
        <taxon>Myrtales</taxon>
        <taxon>Myrtaceae</taxon>
        <taxon>Myrtoideae</taxon>
        <taxon>Eucalypteae</taxon>
        <taxon>Eucalyptus</taxon>
    </lineage>
</organism>
<evidence type="ECO:0000256" key="4">
    <source>
        <dbReference type="ARBA" id="ARBA00022840"/>
    </source>
</evidence>
<dbReference type="InterPro" id="IPR009080">
    <property type="entry name" value="tRNAsynth_Ia_anticodon-bd"/>
</dbReference>
<dbReference type="GO" id="GO:0005524">
    <property type="term" value="F:ATP binding"/>
    <property type="evidence" value="ECO:0007669"/>
    <property type="project" value="UniProtKB-KW"/>
</dbReference>
<dbReference type="EMBL" id="KK198760">
    <property type="protein sequence ID" value="KCW61138.1"/>
    <property type="molecule type" value="Genomic_DNA"/>
</dbReference>
<dbReference type="GO" id="GO:0005739">
    <property type="term" value="C:mitochondrion"/>
    <property type="evidence" value="ECO:0000318"/>
    <property type="project" value="GO_Central"/>
</dbReference>
<dbReference type="PANTHER" id="PTHR42765">
    <property type="entry name" value="SOLEUCYL-TRNA SYNTHETASE"/>
    <property type="match status" value="1"/>
</dbReference>
<keyword evidence="6" id="KW-0030">Aminoacyl-tRNA synthetase</keyword>
<dbReference type="InterPro" id="IPR014729">
    <property type="entry name" value="Rossmann-like_a/b/a_fold"/>
</dbReference>
<gene>
    <name evidence="11" type="ORF">EUGRSUZ_H03911</name>
</gene>
<dbReference type="Gene3D" id="3.90.740.10">
    <property type="entry name" value="Valyl/Leucyl/Isoleucyl-tRNA synthetase, editing domain"/>
    <property type="match status" value="1"/>
</dbReference>
<feature type="domain" description="Methionyl/Valyl/Leucyl/Isoleucyl-tRNA synthetase anticodon-binding" evidence="10">
    <location>
        <begin position="428"/>
        <end position="584"/>
    </location>
</feature>
<dbReference type="InterPro" id="IPR009008">
    <property type="entry name" value="Val/Leu/Ile-tRNA-synth_edit"/>
</dbReference>
<feature type="domain" description="Zinc finger FPG/IleRS-type" evidence="9">
    <location>
        <begin position="654"/>
        <end position="683"/>
    </location>
</feature>
<accession>A0A059B4T3</accession>
<dbReference type="GO" id="GO:0004822">
    <property type="term" value="F:isoleucine-tRNA ligase activity"/>
    <property type="evidence" value="ECO:0000318"/>
    <property type="project" value="GO_Central"/>
</dbReference>
<dbReference type="Pfam" id="PF06827">
    <property type="entry name" value="zf-FPG_IleRS"/>
    <property type="match status" value="1"/>
</dbReference>
<comment type="catalytic activity">
    <reaction evidence="7">
        <text>tRNA(Ile) + L-isoleucine + ATP = L-isoleucyl-tRNA(Ile) + AMP + diphosphate</text>
        <dbReference type="Rhea" id="RHEA:11060"/>
        <dbReference type="Rhea" id="RHEA-COMP:9666"/>
        <dbReference type="Rhea" id="RHEA-COMP:9695"/>
        <dbReference type="ChEBI" id="CHEBI:30616"/>
        <dbReference type="ChEBI" id="CHEBI:33019"/>
        <dbReference type="ChEBI" id="CHEBI:58045"/>
        <dbReference type="ChEBI" id="CHEBI:78442"/>
        <dbReference type="ChEBI" id="CHEBI:78528"/>
        <dbReference type="ChEBI" id="CHEBI:456215"/>
        <dbReference type="EC" id="6.1.1.5"/>
    </reaction>
</comment>
<dbReference type="GO" id="GO:0000049">
    <property type="term" value="F:tRNA binding"/>
    <property type="evidence" value="ECO:0007669"/>
    <property type="project" value="InterPro"/>
</dbReference>
<dbReference type="STRING" id="71139.A0A059B4T3"/>
<dbReference type="Gene3D" id="1.10.730.20">
    <property type="match status" value="1"/>
</dbReference>
<evidence type="ECO:0000259" key="8">
    <source>
        <dbReference type="Pfam" id="PF00133"/>
    </source>
</evidence>
<protein>
    <recommendedName>
        <fullName evidence="1">isoleucine--tRNA ligase</fullName>
        <ecNumber evidence="1">6.1.1.5</ecNumber>
    </recommendedName>
</protein>
<keyword evidence="2" id="KW-0436">Ligase</keyword>
<dbReference type="GO" id="GO:0002161">
    <property type="term" value="F:aminoacyl-tRNA deacylase activity"/>
    <property type="evidence" value="ECO:0007669"/>
    <property type="project" value="InterPro"/>
</dbReference>
<evidence type="ECO:0000313" key="11">
    <source>
        <dbReference type="EMBL" id="KCW61138.1"/>
    </source>
</evidence>
<dbReference type="Pfam" id="PF00133">
    <property type="entry name" value="tRNA-synt_1"/>
    <property type="match status" value="1"/>
</dbReference>
<evidence type="ECO:0000256" key="1">
    <source>
        <dbReference type="ARBA" id="ARBA00013165"/>
    </source>
</evidence>
<evidence type="ECO:0000256" key="2">
    <source>
        <dbReference type="ARBA" id="ARBA00022598"/>
    </source>
</evidence>
<evidence type="ECO:0000256" key="5">
    <source>
        <dbReference type="ARBA" id="ARBA00022917"/>
    </source>
</evidence>
<evidence type="ECO:0000256" key="7">
    <source>
        <dbReference type="ARBA" id="ARBA00048359"/>
    </source>
</evidence>
<dbReference type="GO" id="GO:0032543">
    <property type="term" value="P:mitochondrial translation"/>
    <property type="evidence" value="ECO:0000318"/>
    <property type="project" value="GO_Central"/>
</dbReference>
<dbReference type="PANTHER" id="PTHR42765:SF1">
    <property type="entry name" value="ISOLEUCINE--TRNA LIGASE, MITOCHONDRIAL"/>
    <property type="match status" value="1"/>
</dbReference>
<evidence type="ECO:0000256" key="6">
    <source>
        <dbReference type="ARBA" id="ARBA00023146"/>
    </source>
</evidence>
<keyword evidence="5" id="KW-0648">Protein biosynthesis</keyword>
<keyword evidence="4" id="KW-0067">ATP-binding</keyword>
<feature type="domain" description="Aminoacyl-tRNA synthetase class Ia" evidence="8">
    <location>
        <begin position="149"/>
        <end position="383"/>
    </location>
</feature>
<evidence type="ECO:0000256" key="3">
    <source>
        <dbReference type="ARBA" id="ARBA00022741"/>
    </source>
</evidence>
<dbReference type="InterPro" id="IPR033708">
    <property type="entry name" value="Anticodon_Ile_BEm"/>
</dbReference>
<dbReference type="SUPFAM" id="SSF47323">
    <property type="entry name" value="Anticodon-binding domain of a subclass of class I aminoacyl-tRNA synthetases"/>
    <property type="match status" value="1"/>
</dbReference>
<reference evidence="11" key="1">
    <citation type="submission" date="2013-07" db="EMBL/GenBank/DDBJ databases">
        <title>The genome of Eucalyptus grandis.</title>
        <authorList>
            <person name="Schmutz J."/>
            <person name="Hayes R."/>
            <person name="Myburg A."/>
            <person name="Tuskan G."/>
            <person name="Grattapaglia D."/>
            <person name="Rokhsar D.S."/>
        </authorList>
    </citation>
    <scope>NUCLEOTIDE SEQUENCE</scope>
    <source>
        <tissue evidence="11">Leaf extractions</tissue>
    </source>
</reference>
<dbReference type="FunFam" id="3.40.50.620:FF:000305">
    <property type="entry name" value="Isoleucine--tRNA ligase"/>
    <property type="match status" value="1"/>
</dbReference>
<dbReference type="EC" id="6.1.1.5" evidence="1"/>
<dbReference type="Pfam" id="PF08264">
    <property type="entry name" value="Anticodon_1"/>
    <property type="match status" value="1"/>
</dbReference>